<evidence type="ECO:0000313" key="2">
    <source>
        <dbReference type="Proteomes" id="UP000192671"/>
    </source>
</evidence>
<dbReference type="AlphaFoldDB" id="A0A1X0U1T5"/>
<gene>
    <name evidence="1" type="ORF">A3835_04585</name>
</gene>
<comment type="caution">
    <text evidence="1">The sequence shown here is derived from an EMBL/GenBank/DDBJ whole genome shotgun (WGS) entry which is preliminary data.</text>
</comment>
<dbReference type="EMBL" id="LVWL01000019">
    <property type="protein sequence ID" value="ORI07779.1"/>
    <property type="molecule type" value="Genomic_DNA"/>
</dbReference>
<protein>
    <submittedName>
        <fullName evidence="1">Uncharacterized protein</fullName>
    </submittedName>
</protein>
<evidence type="ECO:0000313" key="1">
    <source>
        <dbReference type="EMBL" id="ORI07779.1"/>
    </source>
</evidence>
<dbReference type="RefSeq" id="WP_103640292.1">
    <property type="nucleotide sequence ID" value="NZ_POZH01000008.1"/>
</dbReference>
<accession>A0A1X0U1T5</accession>
<proteinExistence type="predicted"/>
<dbReference type="Proteomes" id="UP000192671">
    <property type="component" value="Unassembled WGS sequence"/>
</dbReference>
<reference evidence="1 2" key="1">
    <citation type="journal article" date="2017" name="Gene Rep">
        <title>The ribosomal RNA operon (rrn) of Campylobacter concisus supports molecular typing to genomospecies level.</title>
        <authorList>
            <person name="Huq M."/>
            <person name="Van T.T.H."/>
            <person name="Gurtler V."/>
            <person name="Elshagmani E."/>
            <person name="Allemailem K.S."/>
            <person name="Smooker P.M."/>
            <person name="Istivan T.S."/>
        </authorList>
    </citation>
    <scope>NUCLEOTIDE SEQUENCE [LARGE SCALE GENOMIC DNA]</scope>
    <source>
        <strain evidence="1 2">RCH 26</strain>
    </source>
</reference>
<organism evidence="1 2">
    <name type="scientific">Campylobacter concisus</name>
    <dbReference type="NCBI Taxonomy" id="199"/>
    <lineage>
        <taxon>Bacteria</taxon>
        <taxon>Pseudomonadati</taxon>
        <taxon>Campylobacterota</taxon>
        <taxon>Epsilonproteobacteria</taxon>
        <taxon>Campylobacterales</taxon>
        <taxon>Campylobacteraceae</taxon>
        <taxon>Campylobacter</taxon>
    </lineage>
</organism>
<dbReference type="Gene3D" id="1.10.10.60">
    <property type="entry name" value="Homeodomain-like"/>
    <property type="match status" value="1"/>
</dbReference>
<name>A0A1X0U1T5_9BACT</name>
<sequence>MTNAEIAKKLKIAEKTIYNWRKNRKELFEVIENGLNSKKNKESLYVNDTYKELIQLFEKLSEQEIQYYILDIKTRILKKEIDK</sequence>